<evidence type="ECO:0000313" key="2">
    <source>
        <dbReference type="EMBL" id="MCU6793567.1"/>
    </source>
</evidence>
<protein>
    <submittedName>
        <fullName evidence="2">HD domain-containing protein</fullName>
    </submittedName>
</protein>
<dbReference type="CDD" id="cd00077">
    <property type="entry name" value="HDc"/>
    <property type="match status" value="1"/>
</dbReference>
<dbReference type="EMBL" id="JAOQIO010000055">
    <property type="protein sequence ID" value="MCU6793567.1"/>
    <property type="molecule type" value="Genomic_DNA"/>
</dbReference>
<proteinExistence type="predicted"/>
<dbReference type="InterPro" id="IPR006675">
    <property type="entry name" value="HDIG_dom"/>
</dbReference>
<evidence type="ECO:0000259" key="1">
    <source>
        <dbReference type="PROSITE" id="PS51832"/>
    </source>
</evidence>
<dbReference type="PANTHER" id="PTHR43155:SF2">
    <property type="entry name" value="CYCLIC DI-GMP PHOSPHODIESTERASE PA4108"/>
    <property type="match status" value="1"/>
</dbReference>
<dbReference type="RefSeq" id="WP_262684830.1">
    <property type="nucleotide sequence ID" value="NZ_JAOQIO010000055.1"/>
</dbReference>
<organism evidence="2 3">
    <name type="scientific">Paenibacillus baimaensis</name>
    <dbReference type="NCBI Taxonomy" id="2982185"/>
    <lineage>
        <taxon>Bacteria</taxon>
        <taxon>Bacillati</taxon>
        <taxon>Bacillota</taxon>
        <taxon>Bacilli</taxon>
        <taxon>Bacillales</taxon>
        <taxon>Paenibacillaceae</taxon>
        <taxon>Paenibacillus</taxon>
    </lineage>
</organism>
<sequence>MKSLLHLKEKDLDTYEHSIRVGKLAEYIASRFGFDERMTDHLVTGCYLHDIGKIGIPQNVLIKSTGLDSDEWEAMKRHPSLGMTMLQDCATIDQEIIDIIAYHHERWNGTGYPYGLSGEQIPLLARWCSIIDSLDCMLSDRPYRKRLSLKEAKDELLLQSDQQFDKHLVHKLLSLSDVALTKVQTIDR</sequence>
<comment type="caution">
    <text evidence="2">The sequence shown here is derived from an EMBL/GenBank/DDBJ whole genome shotgun (WGS) entry which is preliminary data.</text>
</comment>
<dbReference type="SMART" id="SM00471">
    <property type="entry name" value="HDc"/>
    <property type="match status" value="1"/>
</dbReference>
<gene>
    <name evidence="2" type="ORF">OB236_15790</name>
</gene>
<dbReference type="InterPro" id="IPR037522">
    <property type="entry name" value="HD_GYP_dom"/>
</dbReference>
<keyword evidence="3" id="KW-1185">Reference proteome</keyword>
<feature type="domain" description="HD-GYP" evidence="1">
    <location>
        <begin position="1"/>
        <end position="188"/>
    </location>
</feature>
<dbReference type="Proteomes" id="UP001652445">
    <property type="component" value="Unassembled WGS sequence"/>
</dbReference>
<dbReference type="NCBIfam" id="TIGR00277">
    <property type="entry name" value="HDIG"/>
    <property type="match status" value="1"/>
</dbReference>
<name>A0ABT2UG32_9BACL</name>
<dbReference type="PROSITE" id="PS51832">
    <property type="entry name" value="HD_GYP"/>
    <property type="match status" value="1"/>
</dbReference>
<accession>A0ABT2UG32</accession>
<dbReference type="Pfam" id="PF13487">
    <property type="entry name" value="HD_5"/>
    <property type="match status" value="1"/>
</dbReference>
<dbReference type="SUPFAM" id="SSF109604">
    <property type="entry name" value="HD-domain/PDEase-like"/>
    <property type="match status" value="1"/>
</dbReference>
<dbReference type="InterPro" id="IPR003607">
    <property type="entry name" value="HD/PDEase_dom"/>
</dbReference>
<reference evidence="2 3" key="1">
    <citation type="submission" date="2022-09" db="EMBL/GenBank/DDBJ databases">
        <authorList>
            <person name="Han X.L."/>
            <person name="Wang Q."/>
            <person name="Lu T."/>
        </authorList>
    </citation>
    <scope>NUCLEOTIDE SEQUENCE [LARGE SCALE GENOMIC DNA]</scope>
    <source>
        <strain evidence="2 3">WQ 127069</strain>
    </source>
</reference>
<evidence type="ECO:0000313" key="3">
    <source>
        <dbReference type="Proteomes" id="UP001652445"/>
    </source>
</evidence>
<dbReference type="PANTHER" id="PTHR43155">
    <property type="entry name" value="CYCLIC DI-GMP PHOSPHODIESTERASE PA4108-RELATED"/>
    <property type="match status" value="1"/>
</dbReference>
<dbReference type="Gene3D" id="1.10.3210.10">
    <property type="entry name" value="Hypothetical protein af1432"/>
    <property type="match status" value="1"/>
</dbReference>